<dbReference type="KEGG" id="iho:Igni_0523"/>
<proteinExistence type="predicted"/>
<keyword evidence="2" id="KW-1185">Reference proteome</keyword>
<evidence type="ECO:0000313" key="1">
    <source>
        <dbReference type="EMBL" id="ABU81705.1"/>
    </source>
</evidence>
<dbReference type="RefSeq" id="WP_011998557.1">
    <property type="nucleotide sequence ID" value="NC_009776.1"/>
</dbReference>
<dbReference type="Proteomes" id="UP000000262">
    <property type="component" value="Chromosome"/>
</dbReference>
<dbReference type="eggNOG" id="arCOG04409">
    <property type="taxonomic scope" value="Archaea"/>
</dbReference>
<reference evidence="1 2" key="1">
    <citation type="journal article" date="2008" name="Genome Biol.">
        <title>A genomic analysis of the archaeal system Ignicoccus hospitalis-Nanoarchaeum equitans.</title>
        <authorList>
            <person name="Podar M."/>
            <person name="Anderson I."/>
            <person name="Makarova K.S."/>
            <person name="Elkins J.G."/>
            <person name="Ivanova N."/>
            <person name="Wall M.A."/>
            <person name="Lykidis A."/>
            <person name="Mavromatis K."/>
            <person name="Sun H."/>
            <person name="Hudson M.E."/>
            <person name="Chen W."/>
            <person name="Deciu C."/>
            <person name="Hutchison D."/>
            <person name="Eads J.R."/>
            <person name="Anderson A."/>
            <person name="Fernandes F."/>
            <person name="Szeto E."/>
            <person name="Lapidus A."/>
            <person name="Kyrpides N.C."/>
            <person name="Saier M.H.Jr."/>
            <person name="Richardson P.M."/>
            <person name="Rachel R."/>
            <person name="Huber H."/>
            <person name="Eisen J.A."/>
            <person name="Koonin E.V."/>
            <person name="Keller M."/>
            <person name="Stetter K.O."/>
        </authorList>
    </citation>
    <scope>NUCLEOTIDE SEQUENCE [LARGE SCALE GENOMIC DNA]</scope>
    <source>
        <strain evidence="2">KIN4/I / DSM 18386 / JCM 14125</strain>
    </source>
</reference>
<evidence type="ECO:0000313" key="2">
    <source>
        <dbReference type="Proteomes" id="UP000000262"/>
    </source>
</evidence>
<dbReference type="OrthoDB" id="50338at2157"/>
<sequence length="165" mass="17889">MVLAAGVDLAVKRPSALAIFDGSNFWTKFLDNEALAPTLGALRPELVAVDAPLEVPEGTWREVDLVARKAGLKVLPPGWRGMRALAEEGKRLREELVGRGIKVIETFPAPLRKLVGLPFEGDLLDAALCALTAYKCLRKECYYVRASDGEMALPVEAALGKSVIF</sequence>
<dbReference type="EMBL" id="CP000816">
    <property type="protein sequence ID" value="ABU81705.1"/>
    <property type="molecule type" value="Genomic_DNA"/>
</dbReference>
<gene>
    <name evidence="1" type="ordered locus">Igni_0523</name>
</gene>
<protein>
    <recommendedName>
        <fullName evidence="3">DUF429 domain-containing protein</fullName>
    </recommendedName>
</protein>
<dbReference type="PhylomeDB" id="A8A9V3"/>
<evidence type="ECO:0008006" key="3">
    <source>
        <dbReference type="Google" id="ProtNLM"/>
    </source>
</evidence>
<accession>A8A9V3</accession>
<dbReference type="AlphaFoldDB" id="A8A9V3"/>
<name>A8A9V3_IGNH4</name>
<dbReference type="STRING" id="453591.Igni_0523"/>
<organism evidence="1 2">
    <name type="scientific">Ignicoccus hospitalis (strain KIN4/I / DSM 18386 / JCM 14125)</name>
    <dbReference type="NCBI Taxonomy" id="453591"/>
    <lineage>
        <taxon>Archaea</taxon>
        <taxon>Thermoproteota</taxon>
        <taxon>Thermoprotei</taxon>
        <taxon>Desulfurococcales</taxon>
        <taxon>Desulfurococcaceae</taxon>
        <taxon>Ignicoccus</taxon>
    </lineage>
</organism>
<dbReference type="GeneID" id="5562720"/>
<dbReference type="HOGENOM" id="CLU_121772_0_0_2"/>